<dbReference type="EMBL" id="ML976617">
    <property type="protein sequence ID" value="KAF1843107.1"/>
    <property type="molecule type" value="Genomic_DNA"/>
</dbReference>
<name>A0A9P4GCH6_9PLEO</name>
<sequence>MGSRGLWETAEGTNCGAVCVVSCLLLCVVVQRGGWLMAWWPVWVLCADGNLSLDSPPEPRRAGEMDCRRRSGVVVERDGRAHTVCSEET</sequence>
<evidence type="ECO:0000313" key="1">
    <source>
        <dbReference type="EMBL" id="KAF1843107.1"/>
    </source>
</evidence>
<reference evidence="1" key="1">
    <citation type="submission" date="2020-01" db="EMBL/GenBank/DDBJ databases">
        <authorList>
            <consortium name="DOE Joint Genome Institute"/>
            <person name="Haridas S."/>
            <person name="Albert R."/>
            <person name="Binder M."/>
            <person name="Bloem J."/>
            <person name="Labutti K."/>
            <person name="Salamov A."/>
            <person name="Andreopoulos B."/>
            <person name="Baker S.E."/>
            <person name="Barry K."/>
            <person name="Bills G."/>
            <person name="Bluhm B.H."/>
            <person name="Cannon C."/>
            <person name="Castanera R."/>
            <person name="Culley D.E."/>
            <person name="Daum C."/>
            <person name="Ezra D."/>
            <person name="Gonzalez J.B."/>
            <person name="Henrissat B."/>
            <person name="Kuo A."/>
            <person name="Liang C."/>
            <person name="Lipzen A."/>
            <person name="Lutzoni F."/>
            <person name="Magnuson J."/>
            <person name="Mondo S."/>
            <person name="Nolan M."/>
            <person name="Ohm R."/>
            <person name="Pangilinan J."/>
            <person name="Park H.-J."/>
            <person name="Ramirez L."/>
            <person name="Alfaro M."/>
            <person name="Sun H."/>
            <person name="Tritt A."/>
            <person name="Yoshinaga Y."/>
            <person name="Zwiers L.-H."/>
            <person name="Turgeon B.G."/>
            <person name="Goodwin S.B."/>
            <person name="Spatafora J.W."/>
            <person name="Crous P.W."/>
            <person name="Grigoriev I.V."/>
        </authorList>
    </citation>
    <scope>NUCLEOTIDE SEQUENCE</scope>
    <source>
        <strain evidence="1">CBS 394.84</strain>
    </source>
</reference>
<keyword evidence="2" id="KW-1185">Reference proteome</keyword>
<organism evidence="1 2">
    <name type="scientific">Cucurbitaria berberidis CBS 394.84</name>
    <dbReference type="NCBI Taxonomy" id="1168544"/>
    <lineage>
        <taxon>Eukaryota</taxon>
        <taxon>Fungi</taxon>
        <taxon>Dikarya</taxon>
        <taxon>Ascomycota</taxon>
        <taxon>Pezizomycotina</taxon>
        <taxon>Dothideomycetes</taxon>
        <taxon>Pleosporomycetidae</taxon>
        <taxon>Pleosporales</taxon>
        <taxon>Pleosporineae</taxon>
        <taxon>Cucurbitariaceae</taxon>
        <taxon>Cucurbitaria</taxon>
    </lineage>
</organism>
<accession>A0A9P4GCH6</accession>
<dbReference type="Proteomes" id="UP000800039">
    <property type="component" value="Unassembled WGS sequence"/>
</dbReference>
<dbReference type="RefSeq" id="XP_040785670.1">
    <property type="nucleotide sequence ID" value="XM_040926737.1"/>
</dbReference>
<dbReference type="AlphaFoldDB" id="A0A9P4GCH6"/>
<comment type="caution">
    <text evidence="1">The sequence shown here is derived from an EMBL/GenBank/DDBJ whole genome shotgun (WGS) entry which is preliminary data.</text>
</comment>
<evidence type="ECO:0000313" key="2">
    <source>
        <dbReference type="Proteomes" id="UP000800039"/>
    </source>
</evidence>
<protein>
    <submittedName>
        <fullName evidence="1">Uncharacterized protein</fullName>
    </submittedName>
</protein>
<dbReference type="GeneID" id="63843989"/>
<proteinExistence type="predicted"/>
<gene>
    <name evidence="1" type="ORF">K460DRAFT_139584</name>
</gene>